<gene>
    <name evidence="2" type="ORF">CGS59_12700</name>
    <name evidence="1" type="ORF">ERS852582_00170</name>
</gene>
<name>A0A173QZT2_9FIRM</name>
<reference evidence="2" key="3">
    <citation type="submission" date="2017-07" db="EMBL/GenBank/DDBJ databases">
        <authorList>
            <person name="Sun Z.S."/>
            <person name="Albrecht U."/>
            <person name="Echele G."/>
            <person name="Lee C.C."/>
        </authorList>
    </citation>
    <scope>NUCLEOTIDE SEQUENCE</scope>
    <source>
        <strain evidence="2">CNCM I 4644</strain>
    </source>
</reference>
<dbReference type="EMBL" id="CYXN01000001">
    <property type="protein sequence ID" value="CUM71153.1"/>
    <property type="molecule type" value="Genomic_DNA"/>
</dbReference>
<evidence type="ECO:0000313" key="4">
    <source>
        <dbReference type="Proteomes" id="UP000220480"/>
    </source>
</evidence>
<proteinExistence type="predicted"/>
<organism evidence="1 3">
    <name type="scientific">Faecalibacterium prausnitzii</name>
    <dbReference type="NCBI Taxonomy" id="853"/>
    <lineage>
        <taxon>Bacteria</taxon>
        <taxon>Bacillati</taxon>
        <taxon>Bacillota</taxon>
        <taxon>Clostridia</taxon>
        <taxon>Eubacteriales</taxon>
        <taxon>Oscillospiraceae</taxon>
        <taxon>Faecalibacterium</taxon>
    </lineage>
</organism>
<protein>
    <submittedName>
        <fullName evidence="2">DDE transposase family protein</fullName>
    </submittedName>
</protein>
<reference evidence="1 3" key="1">
    <citation type="submission" date="2015-09" db="EMBL/GenBank/DDBJ databases">
        <authorList>
            <consortium name="Pathogen Informatics"/>
        </authorList>
    </citation>
    <scope>NUCLEOTIDE SEQUENCE [LARGE SCALE GENOMIC DNA]</scope>
    <source>
        <strain evidence="1 3">2789STDY5834970</strain>
    </source>
</reference>
<dbReference type="OrthoDB" id="1860644at2"/>
<sequence length="113" mass="13708">MRSIPEQRIAEFQEQDYQLYFGISKLEFDRMLQALHEAYRQEHKRKTRFTKISMMDKLILTLIYRYEYRTMESIAKEYEVSLDTIADNIHWVERTLLNADILQTSVTCVYKTN</sequence>
<dbReference type="Proteomes" id="UP000220480">
    <property type="component" value="Unassembled WGS sequence"/>
</dbReference>
<evidence type="ECO:0000313" key="2">
    <source>
        <dbReference type="EMBL" id="PDX82971.1"/>
    </source>
</evidence>
<dbReference type="EMBL" id="NMTZ01000027">
    <property type="protein sequence ID" value="PDX82971.1"/>
    <property type="molecule type" value="Genomic_DNA"/>
</dbReference>
<accession>A0A173QZT2</accession>
<dbReference type="Proteomes" id="UP000095649">
    <property type="component" value="Unassembled WGS sequence"/>
</dbReference>
<dbReference type="RefSeq" id="WP_055184463.1">
    <property type="nucleotide sequence ID" value="NZ_CYXN01000001.1"/>
</dbReference>
<dbReference type="AlphaFoldDB" id="A0A173QZT2"/>
<reference evidence="2 4" key="2">
    <citation type="journal article" date="2017" name="Front. Microbiol.">
        <title>New Insights into the Diversity of the Genus Faecalibacterium.</title>
        <authorList>
            <person name="Benevides L."/>
            <person name="Burman S."/>
            <person name="Martin R."/>
            <person name="Robert V."/>
            <person name="Thomas M."/>
            <person name="Miquel S."/>
            <person name="Chain F."/>
            <person name="Sokol H."/>
            <person name="Bermudez-Humaran L.G."/>
            <person name="Morrison M."/>
            <person name="Langella P."/>
            <person name="Azevedo V.A."/>
            <person name="Chatel J.M."/>
            <person name="Soares S."/>
        </authorList>
    </citation>
    <scope>NUCLEOTIDE SEQUENCE [LARGE SCALE GENOMIC DNA]</scope>
    <source>
        <strain evidence="2 4">CNCM I 4644</strain>
    </source>
</reference>
<evidence type="ECO:0000313" key="3">
    <source>
        <dbReference type="Proteomes" id="UP000095649"/>
    </source>
</evidence>
<evidence type="ECO:0000313" key="1">
    <source>
        <dbReference type="EMBL" id="CUM71153.1"/>
    </source>
</evidence>